<keyword evidence="6" id="KW-0735">Signal-anchor</keyword>
<keyword evidence="5 11" id="KW-0430">Lectin</keyword>
<dbReference type="InterPro" id="IPR000772">
    <property type="entry name" value="Ricin_B_lectin"/>
</dbReference>
<dbReference type="OrthoDB" id="6119243at2759"/>
<dbReference type="InterPro" id="IPR027791">
    <property type="entry name" value="Galactosyl_T_C"/>
</dbReference>
<dbReference type="GO" id="GO:0030246">
    <property type="term" value="F:carbohydrate binding"/>
    <property type="evidence" value="ECO:0007669"/>
    <property type="project" value="UniProtKB-KW"/>
</dbReference>
<dbReference type="GO" id="GO:0004653">
    <property type="term" value="F:polypeptide N-acetylgalactosaminyltransferase activity"/>
    <property type="evidence" value="ECO:0007669"/>
    <property type="project" value="TreeGrafter"/>
</dbReference>
<dbReference type="InterPro" id="IPR035992">
    <property type="entry name" value="Ricin_B-like_lectins"/>
</dbReference>
<keyword evidence="11 13" id="KW-0328">Glycosyltransferase</keyword>
<dbReference type="GO" id="GO:0000139">
    <property type="term" value="C:Golgi membrane"/>
    <property type="evidence" value="ECO:0007669"/>
    <property type="project" value="UniProtKB-SubCell"/>
</dbReference>
<dbReference type="Gene3D" id="3.90.550.10">
    <property type="entry name" value="Spore Coat Polysaccharide Biosynthesis Protein SpsA, Chain A"/>
    <property type="match status" value="2"/>
</dbReference>
<dbReference type="SUPFAM" id="SSF53448">
    <property type="entry name" value="Nucleotide-diphospho-sugar transferases"/>
    <property type="match status" value="1"/>
</dbReference>
<dbReference type="InterPro" id="IPR001173">
    <property type="entry name" value="Glyco_trans_2-like"/>
</dbReference>
<dbReference type="AlphaFoldDB" id="A0A8S3UD32"/>
<dbReference type="EC" id="2.4.1.-" evidence="11"/>
<comment type="pathway">
    <text evidence="11">Protein modification; protein glycosylation.</text>
</comment>
<evidence type="ECO:0000256" key="9">
    <source>
        <dbReference type="ARBA" id="ARBA00023136"/>
    </source>
</evidence>
<evidence type="ECO:0000256" key="8">
    <source>
        <dbReference type="ARBA" id="ARBA00023034"/>
    </source>
</evidence>
<feature type="domain" description="Ricin B lectin" evidence="12">
    <location>
        <begin position="489"/>
        <end position="611"/>
    </location>
</feature>
<comment type="subcellular location">
    <subcellularLocation>
        <location evidence="1 11">Golgi apparatus membrane</location>
        <topology evidence="1 11">Single-pass type II membrane protein</topology>
    </subcellularLocation>
</comment>
<dbReference type="InterPro" id="IPR045885">
    <property type="entry name" value="GalNAc-T"/>
</dbReference>
<keyword evidence="14" id="KW-1185">Reference proteome</keyword>
<name>A0A8S3UD32_MYTED</name>
<comment type="similarity">
    <text evidence="2 11">Belongs to the glycosyltransferase 2 family. GalNAc-T subfamily.</text>
</comment>
<evidence type="ECO:0000256" key="2">
    <source>
        <dbReference type="ARBA" id="ARBA00005680"/>
    </source>
</evidence>
<proteinExistence type="inferred from homology"/>
<dbReference type="CDD" id="cd02510">
    <property type="entry name" value="pp-GalNAc-T"/>
    <property type="match status" value="1"/>
</dbReference>
<evidence type="ECO:0000256" key="1">
    <source>
        <dbReference type="ARBA" id="ARBA00004323"/>
    </source>
</evidence>
<evidence type="ECO:0000313" key="14">
    <source>
        <dbReference type="Proteomes" id="UP000683360"/>
    </source>
</evidence>
<organism evidence="13 14">
    <name type="scientific">Mytilus edulis</name>
    <name type="common">Blue mussel</name>
    <dbReference type="NCBI Taxonomy" id="6550"/>
    <lineage>
        <taxon>Eukaryota</taxon>
        <taxon>Metazoa</taxon>
        <taxon>Spiralia</taxon>
        <taxon>Lophotrochozoa</taxon>
        <taxon>Mollusca</taxon>
        <taxon>Bivalvia</taxon>
        <taxon>Autobranchia</taxon>
        <taxon>Pteriomorphia</taxon>
        <taxon>Mytilida</taxon>
        <taxon>Mytiloidea</taxon>
        <taxon>Mytilidae</taxon>
        <taxon>Mytilinae</taxon>
        <taxon>Mytilus</taxon>
    </lineage>
</organism>
<dbReference type="Pfam" id="PF00652">
    <property type="entry name" value="Ricin_B_lectin"/>
    <property type="match status" value="1"/>
</dbReference>
<evidence type="ECO:0000256" key="7">
    <source>
        <dbReference type="ARBA" id="ARBA00022989"/>
    </source>
</evidence>
<dbReference type="SMART" id="SM00458">
    <property type="entry name" value="RICIN"/>
    <property type="match status" value="1"/>
</dbReference>
<comment type="cofactor">
    <cofactor evidence="11">
        <name>Mn(2+)</name>
        <dbReference type="ChEBI" id="CHEBI:29035"/>
    </cofactor>
</comment>
<keyword evidence="7" id="KW-1133">Transmembrane helix</keyword>
<evidence type="ECO:0000256" key="11">
    <source>
        <dbReference type="RuleBase" id="RU361242"/>
    </source>
</evidence>
<evidence type="ECO:0000259" key="12">
    <source>
        <dbReference type="SMART" id="SM00458"/>
    </source>
</evidence>
<evidence type="ECO:0000313" key="13">
    <source>
        <dbReference type="EMBL" id="CAG2241439.1"/>
    </source>
</evidence>
<evidence type="ECO:0000256" key="4">
    <source>
        <dbReference type="ARBA" id="ARBA00022692"/>
    </source>
</evidence>
<keyword evidence="3 11" id="KW-0808">Transferase</keyword>
<gene>
    <name evidence="13" type="ORF">MEDL_53684</name>
</gene>
<dbReference type="PROSITE" id="PS50231">
    <property type="entry name" value="RICIN_B_LECTIN"/>
    <property type="match status" value="1"/>
</dbReference>
<keyword evidence="10 11" id="KW-1015">Disulfide bond</keyword>
<keyword evidence="9" id="KW-0472">Membrane</keyword>
<evidence type="ECO:0000256" key="5">
    <source>
        <dbReference type="ARBA" id="ARBA00022734"/>
    </source>
</evidence>
<protein>
    <recommendedName>
        <fullName evidence="11">Polypeptide N-acetylgalactosaminyltransferase</fullName>
        <ecNumber evidence="11">2.4.1.-</ecNumber>
    </recommendedName>
    <alternativeName>
        <fullName evidence="11">Protein-UDP acetylgalactosaminyltransferase</fullName>
    </alternativeName>
</protein>
<reference evidence="13" key="1">
    <citation type="submission" date="2021-03" db="EMBL/GenBank/DDBJ databases">
        <authorList>
            <person name="Bekaert M."/>
        </authorList>
    </citation>
    <scope>NUCLEOTIDE SEQUENCE</scope>
</reference>
<dbReference type="Gene3D" id="2.80.10.50">
    <property type="match status" value="1"/>
</dbReference>
<accession>A0A8S3UD32</accession>
<dbReference type="GO" id="GO:0006493">
    <property type="term" value="P:protein O-linked glycosylation"/>
    <property type="evidence" value="ECO:0007669"/>
    <property type="project" value="TreeGrafter"/>
</dbReference>
<evidence type="ECO:0000256" key="6">
    <source>
        <dbReference type="ARBA" id="ARBA00022968"/>
    </source>
</evidence>
<dbReference type="EMBL" id="CAJPWZ010002589">
    <property type="protein sequence ID" value="CAG2241439.1"/>
    <property type="molecule type" value="Genomic_DNA"/>
</dbReference>
<keyword evidence="8 11" id="KW-0333">Golgi apparatus</keyword>
<evidence type="ECO:0000256" key="10">
    <source>
        <dbReference type="ARBA" id="ARBA00023157"/>
    </source>
</evidence>
<dbReference type="Proteomes" id="UP000683360">
    <property type="component" value="Unassembled WGS sequence"/>
</dbReference>
<dbReference type="Pfam" id="PF00535">
    <property type="entry name" value="Glycos_transf_2"/>
    <property type="match status" value="1"/>
</dbReference>
<keyword evidence="4" id="KW-0812">Transmembrane</keyword>
<sequence length="616" mass="70455">MKHVQIKDMKKEKKSINCQILRELNDELLAFRKKRYLDYKTSESKRTGPGEKGKAVILEGEEKALGEKLYKKEAFNIIASDKISLQRSVPDVRDPGCKNIKYPKELPTASVIIIFHNEAWSPLLRTAHSVVNRSPPEYLYEVILLDDFSDRPELGDKLREYVAKTWPDGVVKIVRTKERSGLIRARLAGAKAATGDVIIFLDSHCEASEMWLEPLLARIKEDRRVVLCPSIDNIDKMSLSYGGTGSSSVGGFWWSLHFSWRPIPSHEQNRRKSSVDPIRLEPLLARIKEDRRNVLCPIVDAVMDDTLEYSKNGGYQVGGFTWSMHYTWRDVPEQDRTSRQYTDPVRSPTMAGGLFAADRKYFFELGSYDPGMDVWGGENLEISFRTWMCGGKLEFIPCSRVGHIFRSSHPYTFPGNKDTHGINSMRLAEVWMDEYKRLFYMHRKDLLGQDYGDISGRKELRENLKCKSFRWFLENVYPEKFIPDENVYAWGMVRNPATNLCLDTLQKDEKITFNMGLFSCQNGASANEVFSISIDNELRREEGCLAHHSGKDVPLENCNGAKSHKWVHDKEKGTIKHKESGKCLDIAGVKSGGTVVVNPCNGQDSQIWTFEHYLNL</sequence>
<dbReference type="SUPFAM" id="SSF50370">
    <property type="entry name" value="Ricin B-like lectins"/>
    <property type="match status" value="1"/>
</dbReference>
<comment type="caution">
    <text evidence="13">The sequence shown here is derived from an EMBL/GenBank/DDBJ whole genome shotgun (WGS) entry which is preliminary data.</text>
</comment>
<dbReference type="CDD" id="cd23459">
    <property type="entry name" value="beta-trefoil_Ricin_Pgant1-like"/>
    <property type="match status" value="1"/>
</dbReference>
<dbReference type="InterPro" id="IPR029044">
    <property type="entry name" value="Nucleotide-diphossugar_trans"/>
</dbReference>
<dbReference type="PANTHER" id="PTHR11675:SF43">
    <property type="entry name" value="POLYPEPTIDE N-ACETYLGALACTOSAMINYLTRANSFERASE 1"/>
    <property type="match status" value="1"/>
</dbReference>
<evidence type="ECO:0000256" key="3">
    <source>
        <dbReference type="ARBA" id="ARBA00022679"/>
    </source>
</evidence>
<dbReference type="PANTHER" id="PTHR11675">
    <property type="entry name" value="N-ACETYLGALACTOSAMINYLTRANSFERASE"/>
    <property type="match status" value="1"/>
</dbReference>
<keyword evidence="11" id="KW-0464">Manganese</keyword>
<dbReference type="Pfam" id="PF02709">
    <property type="entry name" value="Glyco_transf_7C"/>
    <property type="match status" value="1"/>
</dbReference>